<feature type="domain" description="Spore germination GerAC-like C-terminal" evidence="1">
    <location>
        <begin position="15"/>
        <end position="86"/>
    </location>
</feature>
<dbReference type="EMBL" id="CP069127">
    <property type="protein sequence ID" value="QRG70312.1"/>
    <property type="molecule type" value="Genomic_DNA"/>
</dbReference>
<gene>
    <name evidence="2" type="ORF">JNE38_15075</name>
</gene>
<protein>
    <recommendedName>
        <fullName evidence="1">Spore germination GerAC-like C-terminal domain-containing protein</fullName>
    </recommendedName>
</protein>
<reference evidence="2 3" key="1">
    <citation type="submission" date="2021-01" db="EMBL/GenBank/DDBJ databases">
        <title>Identification of strong promoters based on the transcriptome of Brevibacillus choshinensis.</title>
        <authorList>
            <person name="Yao D."/>
            <person name="Zhang K."/>
            <person name="Wu J."/>
        </authorList>
    </citation>
    <scope>NUCLEOTIDE SEQUENCE [LARGE SCALE GENOMIC DNA]</scope>
    <source>
        <strain evidence="2 3">HPD31-SP3</strain>
    </source>
</reference>
<evidence type="ECO:0000259" key="1">
    <source>
        <dbReference type="Pfam" id="PF05504"/>
    </source>
</evidence>
<keyword evidence="3" id="KW-1185">Reference proteome</keyword>
<accession>A0ABX7FWW6</accession>
<dbReference type="Gene3D" id="3.30.300.210">
    <property type="entry name" value="Nutrient germinant receptor protein C, domain 3"/>
    <property type="match status" value="1"/>
</dbReference>
<name>A0ABX7FWW6_BRECH</name>
<dbReference type="Proteomes" id="UP000596248">
    <property type="component" value="Chromosome"/>
</dbReference>
<proteinExistence type="predicted"/>
<evidence type="ECO:0000313" key="2">
    <source>
        <dbReference type="EMBL" id="QRG70312.1"/>
    </source>
</evidence>
<organism evidence="2 3">
    <name type="scientific">Brevibacillus choshinensis</name>
    <dbReference type="NCBI Taxonomy" id="54911"/>
    <lineage>
        <taxon>Bacteria</taxon>
        <taxon>Bacillati</taxon>
        <taxon>Bacillota</taxon>
        <taxon>Bacilli</taxon>
        <taxon>Bacillales</taxon>
        <taxon>Paenibacillaceae</taxon>
        <taxon>Brevibacillus</taxon>
    </lineage>
</organism>
<dbReference type="InterPro" id="IPR038501">
    <property type="entry name" value="Spore_GerAC_C_sf"/>
</dbReference>
<dbReference type="Pfam" id="PF05504">
    <property type="entry name" value="Spore_GerAC"/>
    <property type="match status" value="1"/>
</dbReference>
<sequence>MMLKVTILETKGASSVTMIKKELEGMLADRFQRLFRKTQSLKADIFGVGQLFRSKIPRDRLDHWRTDYYPTIKMTIRFHVIIQNEGLLKTKS</sequence>
<evidence type="ECO:0000313" key="3">
    <source>
        <dbReference type="Proteomes" id="UP000596248"/>
    </source>
</evidence>
<dbReference type="InterPro" id="IPR046953">
    <property type="entry name" value="Spore_GerAC-like_C"/>
</dbReference>